<keyword evidence="3" id="KW-0812">Transmembrane</keyword>
<keyword evidence="7" id="KW-0472">Membrane</keyword>
<evidence type="ECO:0000256" key="6">
    <source>
        <dbReference type="ARBA" id="ARBA00023128"/>
    </source>
</evidence>
<keyword evidence="6 8" id="KW-0496">Mitochondrion</keyword>
<evidence type="ECO:0000256" key="2">
    <source>
        <dbReference type="ARBA" id="ARBA00008444"/>
    </source>
</evidence>
<dbReference type="PANTHER" id="PTHR14110:SF0">
    <property type="entry name" value="MITOCHONDRIAL IMPORT INNER MEMBRANE TRANSLOCASE SUBUNIT TIM22"/>
    <property type="match status" value="1"/>
</dbReference>
<name>A0A8J4PYC6_9MYCE</name>
<keyword evidence="4 8" id="KW-0999">Mitochondrion inner membrane</keyword>
<dbReference type="Pfam" id="PF02466">
    <property type="entry name" value="Tim17"/>
    <property type="match status" value="1"/>
</dbReference>
<organism evidence="9 10">
    <name type="scientific">Polysphondylium violaceum</name>
    <dbReference type="NCBI Taxonomy" id="133409"/>
    <lineage>
        <taxon>Eukaryota</taxon>
        <taxon>Amoebozoa</taxon>
        <taxon>Evosea</taxon>
        <taxon>Eumycetozoa</taxon>
        <taxon>Dictyostelia</taxon>
        <taxon>Dictyosteliales</taxon>
        <taxon>Dictyosteliaceae</taxon>
        <taxon>Polysphondylium</taxon>
    </lineage>
</organism>
<sequence>MSVPPVQLNEEQQKEMLSETTRLFRESSSVQLLPLIRGIPPYDETFNKFQNSCIKHGGNGLVLGSLFGFFFGALFTPNSGLGPEPMTPTPIYRQVLDGFKEQGKAGVRSAKSFSVITMVYMGTECAFEKARGRSDKMNPLYAGCTTGAIFASKAGPQAAMGGCVGFALFGAVMDHLLKKD</sequence>
<dbReference type="GO" id="GO:0042721">
    <property type="term" value="C:TIM22 mitochondrial import inner membrane insertion complex"/>
    <property type="evidence" value="ECO:0007669"/>
    <property type="project" value="UniProtKB-UniRule"/>
</dbReference>
<dbReference type="GO" id="GO:0008320">
    <property type="term" value="F:protein transmembrane transporter activity"/>
    <property type="evidence" value="ECO:0007669"/>
    <property type="project" value="UniProtKB-UniRule"/>
</dbReference>
<protein>
    <recommendedName>
        <fullName evidence="8">Mitochondrial import inner membrane translocase subunit TIM22</fullName>
    </recommendedName>
</protein>
<dbReference type="Proteomes" id="UP000695562">
    <property type="component" value="Unassembled WGS sequence"/>
</dbReference>
<evidence type="ECO:0000313" key="9">
    <source>
        <dbReference type="EMBL" id="KAF2074319.1"/>
    </source>
</evidence>
<comment type="similarity">
    <text evidence="2 8">Belongs to the Tim17/Tim22/Tim23 family.</text>
</comment>
<comment type="function">
    <text evidence="8">Essential core component of the TIM22 complex, a complex that mediates the import and insertion of multi-pass transmembrane proteins into the mitochondrial inner membrane. In the TIM22 complex, it constitutes the voltage-activated and signal-gated channel. Forms a twin-pore translocase that uses the membrane potential as external driving force in 2 voltage-dependent steps.</text>
</comment>
<dbReference type="InterPro" id="IPR039175">
    <property type="entry name" value="TIM22"/>
</dbReference>
<evidence type="ECO:0000256" key="4">
    <source>
        <dbReference type="ARBA" id="ARBA00022792"/>
    </source>
</evidence>
<proteinExistence type="inferred from homology"/>
<comment type="caution">
    <text evidence="9">The sequence shown here is derived from an EMBL/GenBank/DDBJ whole genome shotgun (WGS) entry which is preliminary data.</text>
</comment>
<dbReference type="OrthoDB" id="75343at2759"/>
<dbReference type="EMBL" id="AJWJ01000153">
    <property type="protein sequence ID" value="KAF2074319.1"/>
    <property type="molecule type" value="Genomic_DNA"/>
</dbReference>
<accession>A0A8J4PYC6</accession>
<dbReference type="PANTHER" id="PTHR14110">
    <property type="entry name" value="MITOCHONDRIAL IMPORT INNER MEMBRANE TRANSLOCASE SUBUNIT TIM22"/>
    <property type="match status" value="1"/>
</dbReference>
<dbReference type="AlphaFoldDB" id="A0A8J4PYC6"/>
<keyword evidence="8" id="KW-0813">Transport</keyword>
<comment type="subunit">
    <text evidence="8">Component of the TIM22 complex.</text>
</comment>
<dbReference type="GO" id="GO:0045039">
    <property type="term" value="P:protein insertion into mitochondrial inner membrane"/>
    <property type="evidence" value="ECO:0007669"/>
    <property type="project" value="UniProtKB-UniRule"/>
</dbReference>
<evidence type="ECO:0000313" key="10">
    <source>
        <dbReference type="Proteomes" id="UP000695562"/>
    </source>
</evidence>
<keyword evidence="8" id="KW-0811">Translocation</keyword>
<gene>
    <name evidence="9" type="ORF">CYY_004379</name>
</gene>
<dbReference type="GO" id="GO:0030943">
    <property type="term" value="F:mitochondrion targeting sequence binding"/>
    <property type="evidence" value="ECO:0007669"/>
    <property type="project" value="TreeGrafter"/>
</dbReference>
<evidence type="ECO:0000256" key="8">
    <source>
        <dbReference type="RuleBase" id="RU367038"/>
    </source>
</evidence>
<comment type="subcellular location">
    <subcellularLocation>
        <location evidence="1 8">Mitochondrion inner membrane</location>
        <topology evidence="1 8">Multi-pass membrane protein</topology>
    </subcellularLocation>
</comment>
<evidence type="ECO:0000256" key="5">
    <source>
        <dbReference type="ARBA" id="ARBA00022989"/>
    </source>
</evidence>
<evidence type="ECO:0000256" key="3">
    <source>
        <dbReference type="ARBA" id="ARBA00022692"/>
    </source>
</evidence>
<keyword evidence="5" id="KW-1133">Transmembrane helix</keyword>
<reference evidence="9" key="1">
    <citation type="submission" date="2020-01" db="EMBL/GenBank/DDBJ databases">
        <title>Development of genomics and gene disruption for Polysphondylium violaceum indicates a role for the polyketide synthase stlB in stalk morphogenesis.</title>
        <authorList>
            <person name="Narita B."/>
            <person name="Kawabe Y."/>
            <person name="Kin K."/>
            <person name="Saito T."/>
            <person name="Gibbs R."/>
            <person name="Kuspa A."/>
            <person name="Muzny D."/>
            <person name="Queller D."/>
            <person name="Richards S."/>
            <person name="Strassman J."/>
            <person name="Sucgang R."/>
            <person name="Worley K."/>
            <person name="Schaap P."/>
        </authorList>
    </citation>
    <scope>NUCLEOTIDE SEQUENCE</scope>
    <source>
        <strain evidence="9">QSvi11</strain>
    </source>
</reference>
<keyword evidence="10" id="KW-1185">Reference proteome</keyword>
<evidence type="ECO:0000256" key="7">
    <source>
        <dbReference type="ARBA" id="ARBA00023136"/>
    </source>
</evidence>
<keyword evidence="8" id="KW-0653">Protein transport</keyword>
<evidence type="ECO:0000256" key="1">
    <source>
        <dbReference type="ARBA" id="ARBA00004448"/>
    </source>
</evidence>